<keyword evidence="6 7" id="KW-0472">Membrane</keyword>
<feature type="transmembrane region" description="Helical" evidence="7">
    <location>
        <begin position="302"/>
        <end position="321"/>
    </location>
</feature>
<protein>
    <submittedName>
        <fullName evidence="9">ABC-type glycerol-3-phosphate transport system permease component</fullName>
    </submittedName>
</protein>
<feature type="transmembrane region" description="Helical" evidence="7">
    <location>
        <begin position="234"/>
        <end position="256"/>
    </location>
</feature>
<dbReference type="GO" id="GO:0055085">
    <property type="term" value="P:transmembrane transport"/>
    <property type="evidence" value="ECO:0007669"/>
    <property type="project" value="InterPro"/>
</dbReference>
<keyword evidence="3" id="KW-1003">Cell membrane</keyword>
<keyword evidence="4 7" id="KW-0812">Transmembrane</keyword>
<gene>
    <name evidence="9" type="ORF">HNQ40_000930</name>
</gene>
<comment type="similarity">
    <text evidence="7">Belongs to the binding-protein-dependent transport system permease family.</text>
</comment>
<dbReference type="InterPro" id="IPR035906">
    <property type="entry name" value="MetI-like_sf"/>
</dbReference>
<evidence type="ECO:0000256" key="3">
    <source>
        <dbReference type="ARBA" id="ARBA00022475"/>
    </source>
</evidence>
<dbReference type="PANTHER" id="PTHR43744:SF12">
    <property type="entry name" value="ABC TRANSPORTER PERMEASE PROTEIN MG189-RELATED"/>
    <property type="match status" value="1"/>
</dbReference>
<accession>A0A7X0H4L0</accession>
<evidence type="ECO:0000313" key="10">
    <source>
        <dbReference type="Proteomes" id="UP000541810"/>
    </source>
</evidence>
<dbReference type="SUPFAM" id="SSF161098">
    <property type="entry name" value="MetI-like"/>
    <property type="match status" value="1"/>
</dbReference>
<dbReference type="PANTHER" id="PTHR43744">
    <property type="entry name" value="ABC TRANSPORTER PERMEASE PROTEIN MG189-RELATED-RELATED"/>
    <property type="match status" value="1"/>
</dbReference>
<dbReference type="EMBL" id="JACHGY010000001">
    <property type="protein sequence ID" value="MBB6429124.1"/>
    <property type="molecule type" value="Genomic_DNA"/>
</dbReference>
<evidence type="ECO:0000259" key="8">
    <source>
        <dbReference type="PROSITE" id="PS50928"/>
    </source>
</evidence>
<name>A0A7X0H4L0_9BACT</name>
<keyword evidence="2 7" id="KW-0813">Transport</keyword>
<sequence length="437" mass="49572">MLTIGALVFLMPLAWMFVTAVKPAEQTMTMPPQWIPVSWDVAESGQTVFVHVDQQSYDAAVSAGDDSVEVNFAYQWVVDRGGDAVPVLVSDKVLNSTHKINAHWRSIAHDDRPVRILEPIEGIADEDLVRVYIYESEVMGFPHKVMRKDLVLHYDQTQRATQRSYSFAREIEVGMETLEKRYIAWDDRKRLAHTETEARFVSLESLRSSADVRWGNFGQAVEEMGQFPRYLSNTLILCVLTVGGTVFSSAVVAYGFSRIDWPGRDKIFVIVLATMMIPFPVTMVPLYGLFRELGWIGTLKPLWVPAFFASAFNVFLLRQFFRTIPKELSEAARIDGCNEWRIFWQIILPLAKPALTVVALFQFLATWNDYLGPLIYLTDQSDFTLALGLQFFQSQHGGTQWHLLMAASCLIVMPVLILFFMAQRTFVEGVSMSGLKG</sequence>
<keyword evidence="5 7" id="KW-1133">Transmembrane helix</keyword>
<evidence type="ECO:0000256" key="1">
    <source>
        <dbReference type="ARBA" id="ARBA00004651"/>
    </source>
</evidence>
<feature type="transmembrane region" description="Helical" evidence="7">
    <location>
        <begin position="342"/>
        <end position="364"/>
    </location>
</feature>
<evidence type="ECO:0000256" key="2">
    <source>
        <dbReference type="ARBA" id="ARBA00022448"/>
    </source>
</evidence>
<evidence type="ECO:0000256" key="7">
    <source>
        <dbReference type="RuleBase" id="RU363032"/>
    </source>
</evidence>
<evidence type="ECO:0000256" key="4">
    <source>
        <dbReference type="ARBA" id="ARBA00022692"/>
    </source>
</evidence>
<feature type="transmembrane region" description="Helical" evidence="7">
    <location>
        <begin position="401"/>
        <end position="422"/>
    </location>
</feature>
<dbReference type="AlphaFoldDB" id="A0A7X0H4L0"/>
<feature type="domain" description="ABC transmembrane type-1" evidence="8">
    <location>
        <begin position="231"/>
        <end position="422"/>
    </location>
</feature>
<dbReference type="PROSITE" id="PS50928">
    <property type="entry name" value="ABC_TM1"/>
    <property type="match status" value="1"/>
</dbReference>
<dbReference type="InterPro" id="IPR000515">
    <property type="entry name" value="MetI-like"/>
</dbReference>
<comment type="subcellular location">
    <subcellularLocation>
        <location evidence="1 7">Cell membrane</location>
        <topology evidence="1 7">Multi-pass membrane protein</topology>
    </subcellularLocation>
</comment>
<evidence type="ECO:0000256" key="6">
    <source>
        <dbReference type="ARBA" id="ARBA00023136"/>
    </source>
</evidence>
<proteinExistence type="inferred from homology"/>
<feature type="transmembrane region" description="Helical" evidence="7">
    <location>
        <begin position="268"/>
        <end position="290"/>
    </location>
</feature>
<dbReference type="Proteomes" id="UP000541810">
    <property type="component" value="Unassembled WGS sequence"/>
</dbReference>
<keyword evidence="10" id="KW-1185">Reference proteome</keyword>
<dbReference type="Pfam" id="PF00528">
    <property type="entry name" value="BPD_transp_1"/>
    <property type="match status" value="1"/>
</dbReference>
<evidence type="ECO:0000256" key="5">
    <source>
        <dbReference type="ARBA" id="ARBA00022989"/>
    </source>
</evidence>
<comment type="caution">
    <text evidence="9">The sequence shown here is derived from an EMBL/GenBank/DDBJ whole genome shotgun (WGS) entry which is preliminary data.</text>
</comment>
<dbReference type="RefSeq" id="WP_221435380.1">
    <property type="nucleotide sequence ID" value="NZ_JACHGY010000001.1"/>
</dbReference>
<reference evidence="9 10" key="1">
    <citation type="submission" date="2020-08" db="EMBL/GenBank/DDBJ databases">
        <title>Genomic Encyclopedia of Type Strains, Phase IV (KMG-IV): sequencing the most valuable type-strain genomes for metagenomic binning, comparative biology and taxonomic classification.</title>
        <authorList>
            <person name="Goeker M."/>
        </authorList>
    </citation>
    <scope>NUCLEOTIDE SEQUENCE [LARGE SCALE GENOMIC DNA]</scope>
    <source>
        <strain evidence="9 10">DSM 103725</strain>
    </source>
</reference>
<dbReference type="CDD" id="cd06261">
    <property type="entry name" value="TM_PBP2"/>
    <property type="match status" value="1"/>
</dbReference>
<dbReference type="GO" id="GO:0005886">
    <property type="term" value="C:plasma membrane"/>
    <property type="evidence" value="ECO:0007669"/>
    <property type="project" value="UniProtKB-SubCell"/>
</dbReference>
<evidence type="ECO:0000313" key="9">
    <source>
        <dbReference type="EMBL" id="MBB6429124.1"/>
    </source>
</evidence>
<organism evidence="9 10">
    <name type="scientific">Algisphaera agarilytica</name>
    <dbReference type="NCBI Taxonomy" id="1385975"/>
    <lineage>
        <taxon>Bacteria</taxon>
        <taxon>Pseudomonadati</taxon>
        <taxon>Planctomycetota</taxon>
        <taxon>Phycisphaerae</taxon>
        <taxon>Phycisphaerales</taxon>
        <taxon>Phycisphaeraceae</taxon>
        <taxon>Algisphaera</taxon>
    </lineage>
</organism>
<dbReference type="Gene3D" id="1.10.3720.10">
    <property type="entry name" value="MetI-like"/>
    <property type="match status" value="1"/>
</dbReference>